<organism evidence="3 4">
    <name type="scientific">Vibrio ostreicida</name>
    <dbReference type="NCBI Taxonomy" id="526588"/>
    <lineage>
        <taxon>Bacteria</taxon>
        <taxon>Pseudomonadati</taxon>
        <taxon>Pseudomonadota</taxon>
        <taxon>Gammaproteobacteria</taxon>
        <taxon>Vibrionales</taxon>
        <taxon>Vibrionaceae</taxon>
        <taxon>Vibrio</taxon>
    </lineage>
</organism>
<sequence length="390" mass="44568">MIVSEEEYFMIKTFHHKVASKSDTNQNLEDESPSSLQSSSEAPKVKQFFGVASSSSQKNNPPVIEEPLESTTTSEEVLSYQNIERKPSVLFSNKIKSIQSDVVDVDDSLMKIAESVCEKEFNGFVLSKGEYLMINNIKSSINFDDPSCQIEFGSQLSKRFQDVQGFLSDYAKIGKVDRILQLGTAIIDLAKSIDIDIFNPNKISTKISSFLGSKKQKIRKVKFEFDSASDRIDLRINKIFDNLSETHNTLDEFRKWSKELTSLQREVRLSVIALMLTIQSPSGIDNQGSSDLPEVFRDGNKESLQRWERKLNNLRALGQSIELTFPQMDLYTSNLVTSFERLEEIKVNIIQVWKQQFLSIIAEDESNDSTMYYELNDIQETLIRNIEELQ</sequence>
<feature type="coiled-coil region" evidence="1">
    <location>
        <begin position="297"/>
        <end position="324"/>
    </location>
</feature>
<name>A0ABT8BW09_9VIBR</name>
<evidence type="ECO:0000313" key="3">
    <source>
        <dbReference type="EMBL" id="MDN3610843.1"/>
    </source>
</evidence>
<dbReference type="RefSeq" id="WP_171831425.1">
    <property type="nucleotide sequence ID" value="NZ_JAUFQC010000001.1"/>
</dbReference>
<feature type="region of interest" description="Disordered" evidence="2">
    <location>
        <begin position="20"/>
        <end position="71"/>
    </location>
</feature>
<comment type="caution">
    <text evidence="3">The sequence shown here is derived from an EMBL/GenBank/DDBJ whole genome shotgun (WGS) entry which is preliminary data.</text>
</comment>
<evidence type="ECO:0000313" key="4">
    <source>
        <dbReference type="Proteomes" id="UP001238540"/>
    </source>
</evidence>
<dbReference type="Proteomes" id="UP001238540">
    <property type="component" value="Unassembled WGS sequence"/>
</dbReference>
<keyword evidence="4" id="KW-1185">Reference proteome</keyword>
<protein>
    <submittedName>
        <fullName evidence="3">Uncharacterized protein</fullName>
    </submittedName>
</protein>
<reference evidence="4" key="1">
    <citation type="journal article" date="2019" name="Int. J. Syst. Evol. Microbiol.">
        <title>The Global Catalogue of Microorganisms (GCM) 10K type strain sequencing project: providing services to taxonomists for standard genome sequencing and annotation.</title>
        <authorList>
            <consortium name="The Broad Institute Genomics Platform"/>
            <consortium name="The Broad Institute Genome Sequencing Center for Infectious Disease"/>
            <person name="Wu L."/>
            <person name="Ma J."/>
        </authorList>
    </citation>
    <scope>NUCLEOTIDE SEQUENCE [LARGE SCALE GENOMIC DNA]</scope>
    <source>
        <strain evidence="4">CECT 7398</strain>
    </source>
</reference>
<accession>A0ABT8BW09</accession>
<proteinExistence type="predicted"/>
<gene>
    <name evidence="3" type="ORF">QWZ16_14150</name>
</gene>
<evidence type="ECO:0000256" key="1">
    <source>
        <dbReference type="SAM" id="Coils"/>
    </source>
</evidence>
<keyword evidence="1" id="KW-0175">Coiled coil</keyword>
<evidence type="ECO:0000256" key="2">
    <source>
        <dbReference type="SAM" id="MobiDB-lite"/>
    </source>
</evidence>
<dbReference type="EMBL" id="JAUFQC010000001">
    <property type="protein sequence ID" value="MDN3610843.1"/>
    <property type="molecule type" value="Genomic_DNA"/>
</dbReference>